<reference evidence="1" key="1">
    <citation type="journal article" date="2015" name="Nature">
        <title>Complex archaea that bridge the gap between prokaryotes and eukaryotes.</title>
        <authorList>
            <person name="Spang A."/>
            <person name="Saw J.H."/>
            <person name="Jorgensen S.L."/>
            <person name="Zaremba-Niedzwiedzka K."/>
            <person name="Martijn J."/>
            <person name="Lind A.E."/>
            <person name="van Eijk R."/>
            <person name="Schleper C."/>
            <person name="Guy L."/>
            <person name="Ettema T.J."/>
        </authorList>
    </citation>
    <scope>NUCLEOTIDE SEQUENCE</scope>
</reference>
<gene>
    <name evidence="1" type="ORF">LCGC14_0879890</name>
</gene>
<organism evidence="1">
    <name type="scientific">marine sediment metagenome</name>
    <dbReference type="NCBI Taxonomy" id="412755"/>
    <lineage>
        <taxon>unclassified sequences</taxon>
        <taxon>metagenomes</taxon>
        <taxon>ecological metagenomes</taxon>
    </lineage>
</organism>
<accession>A0A0F9PMV1</accession>
<name>A0A0F9PMV1_9ZZZZ</name>
<dbReference type="AlphaFoldDB" id="A0A0F9PMV1"/>
<dbReference type="EMBL" id="LAZR01002761">
    <property type="protein sequence ID" value="KKN25907.1"/>
    <property type="molecule type" value="Genomic_DNA"/>
</dbReference>
<evidence type="ECO:0000313" key="1">
    <source>
        <dbReference type="EMBL" id="KKN25907.1"/>
    </source>
</evidence>
<protein>
    <submittedName>
        <fullName evidence="1">Uncharacterized protein</fullName>
    </submittedName>
</protein>
<sequence>MSSIQLGLTGGEITLPVLRYVGSAPGLPTTIEPQTEEAIMSDGNKRWAFFESKYQWTLSWGYLTYGELTNLITLVNTKQVLHYRNNWVSTTWYDVVIVSFSYEFIRPGIKKYKRFRADMTLREA</sequence>
<proteinExistence type="predicted"/>
<comment type="caution">
    <text evidence="1">The sequence shown here is derived from an EMBL/GenBank/DDBJ whole genome shotgun (WGS) entry which is preliminary data.</text>
</comment>